<gene>
    <name evidence="1" type="ORF">M9H77_33980</name>
</gene>
<dbReference type="EMBL" id="CM044708">
    <property type="protein sequence ID" value="KAI5647975.1"/>
    <property type="molecule type" value="Genomic_DNA"/>
</dbReference>
<dbReference type="Proteomes" id="UP001060085">
    <property type="component" value="Linkage Group LG08"/>
</dbReference>
<comment type="caution">
    <text evidence="1">The sequence shown here is derived from an EMBL/GenBank/DDBJ whole genome shotgun (WGS) entry which is preliminary data.</text>
</comment>
<name>A0ACB9ZK62_CATRO</name>
<keyword evidence="2" id="KW-1185">Reference proteome</keyword>
<sequence>MKRGRDEEKVVGPMFPRLHVNDTEKGGPRAPPRNKMALYEQLSIPSQRFKPNLAPVESNHAVNATNVIPPPSDQGSAQPRGMLFPHQLLPSRQAAEKTNGCNFDSSTQLMQLEQKKKMEEEDFRVPIFMQSNMAQDYVRTQNDVDSEKVYPSSWASNPHSLKQSTTSDNVPRQMPIIGPAIRQESRSHHTEENLKVFVSSQEQSFKAVSDSPLRQNNTSLCRESGDSPVNNGSRLQKSDSLLLEPRSACDPTSGTISDAILDESSRGKNNGNSSITMWDCHSEEQRTLDDTESPEGRRQRPMLAGITERSDDTSETSMVDSVSGMDITPDDVVGIIGQKHFWKARRAIVNQQRVFAVQVFELHRLIKVQKLIAGSPHLMLEDNTFLAKPIKASSPKKLPLDYIVKAPPNAAKVKNNAEKPNHNMECSAENIVGKASLSSVQNGSQPPSYKPFSASSPVTSLTGDPNMGSWGFNQTPGQHHQWLIPVMSPSEGLVYKPYPGPGYMAPACGGCGPPGAMPMMGNFFNPAYGIPASNYYQSIGVPPLAAPTGPHGYIPPYGMPVLNQAPMSGSAVDQSNHFAASGFHGKSACKSPGGGANSNIQHQSSSSNLPSPKHGANVAIPNVTKVRPSRDSEVQVSTASSPSERRVEGIGRVNNNSLEGNNVLSLFPTSPVTDPSGKGTQPQVINLPTRVIRVVPHNGRSATESAARIFQSIQEERKQYDSV</sequence>
<evidence type="ECO:0000313" key="1">
    <source>
        <dbReference type="EMBL" id="KAI5647975.1"/>
    </source>
</evidence>
<proteinExistence type="predicted"/>
<accession>A0ACB9ZK62</accession>
<protein>
    <submittedName>
        <fullName evidence="1">Uncharacterized protein</fullName>
    </submittedName>
</protein>
<organism evidence="1 2">
    <name type="scientific">Catharanthus roseus</name>
    <name type="common">Madagascar periwinkle</name>
    <name type="synonym">Vinca rosea</name>
    <dbReference type="NCBI Taxonomy" id="4058"/>
    <lineage>
        <taxon>Eukaryota</taxon>
        <taxon>Viridiplantae</taxon>
        <taxon>Streptophyta</taxon>
        <taxon>Embryophyta</taxon>
        <taxon>Tracheophyta</taxon>
        <taxon>Spermatophyta</taxon>
        <taxon>Magnoliopsida</taxon>
        <taxon>eudicotyledons</taxon>
        <taxon>Gunneridae</taxon>
        <taxon>Pentapetalae</taxon>
        <taxon>asterids</taxon>
        <taxon>lamiids</taxon>
        <taxon>Gentianales</taxon>
        <taxon>Apocynaceae</taxon>
        <taxon>Rauvolfioideae</taxon>
        <taxon>Vinceae</taxon>
        <taxon>Catharanthinae</taxon>
        <taxon>Catharanthus</taxon>
    </lineage>
</organism>
<evidence type="ECO:0000313" key="2">
    <source>
        <dbReference type="Proteomes" id="UP001060085"/>
    </source>
</evidence>
<reference evidence="2" key="1">
    <citation type="journal article" date="2023" name="Nat. Plants">
        <title>Single-cell RNA sequencing provides a high-resolution roadmap for understanding the multicellular compartmentation of specialized metabolism.</title>
        <authorList>
            <person name="Sun S."/>
            <person name="Shen X."/>
            <person name="Li Y."/>
            <person name="Li Y."/>
            <person name="Wang S."/>
            <person name="Li R."/>
            <person name="Zhang H."/>
            <person name="Shen G."/>
            <person name="Guo B."/>
            <person name="Wei J."/>
            <person name="Xu J."/>
            <person name="St-Pierre B."/>
            <person name="Chen S."/>
            <person name="Sun C."/>
        </authorList>
    </citation>
    <scope>NUCLEOTIDE SEQUENCE [LARGE SCALE GENOMIC DNA]</scope>
</reference>